<sequence length="81" mass="9112">MTLEVNAVDERSFEEAQALTERLTRAGIEQALQVHLEAPLEYNGQRLCRDCDEALSQARLAANPNAVRCVDCQTDHDRREG</sequence>
<dbReference type="InterPro" id="IPR000962">
    <property type="entry name" value="Znf_DskA_TraR"/>
</dbReference>
<evidence type="ECO:0000313" key="7">
    <source>
        <dbReference type="Proteomes" id="UP000313645"/>
    </source>
</evidence>
<evidence type="ECO:0000256" key="1">
    <source>
        <dbReference type="ARBA" id="ARBA00022723"/>
    </source>
</evidence>
<protein>
    <recommendedName>
        <fullName evidence="5">Zinc finger DksA/TraR C4-type domain-containing protein</fullName>
    </recommendedName>
</protein>
<gene>
    <name evidence="6" type="ORF">EZI54_03930</name>
</gene>
<evidence type="ECO:0000256" key="3">
    <source>
        <dbReference type="ARBA" id="ARBA00022833"/>
    </source>
</evidence>
<dbReference type="PROSITE" id="PS51128">
    <property type="entry name" value="ZF_DKSA_2"/>
    <property type="match status" value="1"/>
</dbReference>
<keyword evidence="7" id="KW-1185">Reference proteome</keyword>
<feature type="zinc finger region" description="dksA C4-type" evidence="4">
    <location>
        <begin position="48"/>
        <end position="72"/>
    </location>
</feature>
<proteinExistence type="predicted"/>
<accession>A0ABY1ZR72</accession>
<evidence type="ECO:0000313" key="6">
    <source>
        <dbReference type="EMBL" id="TBW58542.1"/>
    </source>
</evidence>
<evidence type="ECO:0000256" key="4">
    <source>
        <dbReference type="PROSITE-ProRule" id="PRU00510"/>
    </source>
</evidence>
<evidence type="ECO:0000259" key="5">
    <source>
        <dbReference type="Pfam" id="PF01258"/>
    </source>
</evidence>
<feature type="domain" description="Zinc finger DksA/TraR C4-type" evidence="5">
    <location>
        <begin position="48"/>
        <end position="78"/>
    </location>
</feature>
<dbReference type="Gene3D" id="1.20.120.910">
    <property type="entry name" value="DksA, coiled-coil domain"/>
    <property type="match status" value="1"/>
</dbReference>
<keyword evidence="1" id="KW-0479">Metal-binding</keyword>
<evidence type="ECO:0000256" key="2">
    <source>
        <dbReference type="ARBA" id="ARBA00022771"/>
    </source>
</evidence>
<dbReference type="SUPFAM" id="SSF57716">
    <property type="entry name" value="Glucocorticoid receptor-like (DNA-binding domain)"/>
    <property type="match status" value="1"/>
</dbReference>
<comment type="caution">
    <text evidence="6">The sequence shown here is derived from an EMBL/GenBank/DDBJ whole genome shotgun (WGS) entry which is preliminary data.</text>
</comment>
<organism evidence="6 7">
    <name type="scientific">Marinobacter halodurans</name>
    <dbReference type="NCBI Taxonomy" id="2528979"/>
    <lineage>
        <taxon>Bacteria</taxon>
        <taxon>Pseudomonadati</taxon>
        <taxon>Pseudomonadota</taxon>
        <taxon>Gammaproteobacteria</taxon>
        <taxon>Pseudomonadales</taxon>
        <taxon>Marinobacteraceae</taxon>
        <taxon>Marinobacter</taxon>
    </lineage>
</organism>
<name>A0ABY1ZR72_9GAMM</name>
<keyword evidence="3" id="KW-0862">Zinc</keyword>
<keyword evidence="2" id="KW-0863">Zinc-finger</keyword>
<dbReference type="Pfam" id="PF01258">
    <property type="entry name" value="zf-dskA_traR"/>
    <property type="match status" value="1"/>
</dbReference>
<dbReference type="EMBL" id="SJDL01000004">
    <property type="protein sequence ID" value="TBW58542.1"/>
    <property type="molecule type" value="Genomic_DNA"/>
</dbReference>
<dbReference type="Proteomes" id="UP000313645">
    <property type="component" value="Unassembled WGS sequence"/>
</dbReference>
<reference evidence="6 7" key="1">
    <citation type="submission" date="2019-02" db="EMBL/GenBank/DDBJ databases">
        <title>Marinobacter halodurans sp. nov., a marine bacterium isolated from sea tidal flat.</title>
        <authorList>
            <person name="Yoo Y."/>
            <person name="Lee D.W."/>
            <person name="Kim B.S."/>
            <person name="Kim J.-J."/>
        </authorList>
    </citation>
    <scope>NUCLEOTIDE SEQUENCE [LARGE SCALE GENOMIC DNA]</scope>
    <source>
        <strain evidence="6 7">YJ-S3-2</strain>
    </source>
</reference>